<dbReference type="EMBL" id="WJBH02000007">
    <property type="protein sequence ID" value="KAI9555275.1"/>
    <property type="molecule type" value="Genomic_DNA"/>
</dbReference>
<proteinExistence type="predicted"/>
<gene>
    <name evidence="2" type="ORF">GHT06_017790</name>
</gene>
<feature type="coiled-coil region" evidence="1">
    <location>
        <begin position="155"/>
        <end position="226"/>
    </location>
</feature>
<dbReference type="SUPFAM" id="SSF52540">
    <property type="entry name" value="P-loop containing nucleoside triphosphate hydrolases"/>
    <property type="match status" value="1"/>
</dbReference>
<dbReference type="PANTHER" id="PTHR43977">
    <property type="entry name" value="STRUCTURAL MAINTENANCE OF CHROMOSOMES PROTEIN 3"/>
    <property type="match status" value="1"/>
</dbReference>
<accession>A0AAD5L4R5</accession>
<evidence type="ECO:0000313" key="3">
    <source>
        <dbReference type="Proteomes" id="UP000820818"/>
    </source>
</evidence>
<sequence length="558" mass="64468">MHFKKVIIEGFKTYRNKTVLCLELGLNVISMAWRNGAGKTNLICGNSSGFRETTAYVEIIFDNGIDEDKNEVKLRREITWTKDVYLLNGHIILKHHLEHTLQFSGFLKVDPCYIIKQGQISSLAMLSNEKRLELLIEITGASLWKEIRSKNEPLLKGMESKITELKKLRKETEDNLTRFAEDKIQYQKWSEAKRLLNDAQAEDQTLAEAERRFKLYQSELRAAQGRLKYLAEIAQDLTLQHSMLEFELAGKRERSVNNNKEKLNEELLRIETEIAEKNHECLVVSNDYDTIQLRQQLFVKLEREALFASIEERNDWINEEQRKPNRLILQEEKEMQNINEDMKDEELKAKNLETVIAVIEVEKLATPNSVKMLNQRKQEIILEQSELWRKECDVRDHWKQAYDKLAGFGCQIEQTQVFEGIEVVLDKMNKEGQVTLVFEIASQYRGLLIDQFTCADEVCCAIDAVAGNRLGYCSHTLLEMVRRNSVLKGGYHSIANSGSKIYFECKKAKQVEQTVGLPEGSGKHGGELSISRQALERKLAITRKLMMSLEANRTKVEM</sequence>
<keyword evidence="1" id="KW-0175">Coiled coil</keyword>
<protein>
    <submittedName>
        <fullName evidence="2">Structural maintence of chromosome protein 3</fullName>
    </submittedName>
</protein>
<dbReference type="Gene3D" id="3.40.50.300">
    <property type="entry name" value="P-loop containing nucleotide triphosphate hydrolases"/>
    <property type="match status" value="2"/>
</dbReference>
<evidence type="ECO:0000256" key="1">
    <source>
        <dbReference type="SAM" id="Coils"/>
    </source>
</evidence>
<comment type="caution">
    <text evidence="2">The sequence shown here is derived from an EMBL/GenBank/DDBJ whole genome shotgun (WGS) entry which is preliminary data.</text>
</comment>
<organism evidence="2 3">
    <name type="scientific">Daphnia sinensis</name>
    <dbReference type="NCBI Taxonomy" id="1820382"/>
    <lineage>
        <taxon>Eukaryota</taxon>
        <taxon>Metazoa</taxon>
        <taxon>Ecdysozoa</taxon>
        <taxon>Arthropoda</taxon>
        <taxon>Crustacea</taxon>
        <taxon>Branchiopoda</taxon>
        <taxon>Diplostraca</taxon>
        <taxon>Cladocera</taxon>
        <taxon>Anomopoda</taxon>
        <taxon>Daphniidae</taxon>
        <taxon>Daphnia</taxon>
        <taxon>Daphnia similis group</taxon>
    </lineage>
</organism>
<reference evidence="2 3" key="1">
    <citation type="submission" date="2022-05" db="EMBL/GenBank/DDBJ databases">
        <title>A multi-omics perspective on studying reproductive biology in Daphnia sinensis.</title>
        <authorList>
            <person name="Jia J."/>
        </authorList>
    </citation>
    <scope>NUCLEOTIDE SEQUENCE [LARGE SCALE GENOMIC DNA]</scope>
    <source>
        <strain evidence="2 3">WSL</strain>
    </source>
</reference>
<dbReference type="AlphaFoldDB" id="A0AAD5L4R5"/>
<keyword evidence="3" id="KW-1185">Reference proteome</keyword>
<evidence type="ECO:0000313" key="2">
    <source>
        <dbReference type="EMBL" id="KAI9555275.1"/>
    </source>
</evidence>
<feature type="coiled-coil region" evidence="1">
    <location>
        <begin position="253"/>
        <end position="280"/>
    </location>
</feature>
<dbReference type="InterPro" id="IPR027417">
    <property type="entry name" value="P-loop_NTPase"/>
</dbReference>
<dbReference type="Proteomes" id="UP000820818">
    <property type="component" value="Linkage Group LG7"/>
</dbReference>
<feature type="coiled-coil region" evidence="1">
    <location>
        <begin position="328"/>
        <end position="362"/>
    </location>
</feature>
<name>A0AAD5L4R5_9CRUS</name>